<dbReference type="GO" id="GO:0005524">
    <property type="term" value="F:ATP binding"/>
    <property type="evidence" value="ECO:0007669"/>
    <property type="project" value="UniProtKB-KW"/>
</dbReference>
<evidence type="ECO:0000256" key="1">
    <source>
        <dbReference type="ARBA" id="ARBA00004251"/>
    </source>
</evidence>
<keyword evidence="17" id="KW-1185">Reference proteome</keyword>
<keyword evidence="7" id="KW-0430">Lectin</keyword>
<dbReference type="Proteomes" id="UP001280121">
    <property type="component" value="Unassembled WGS sequence"/>
</dbReference>
<dbReference type="EMBL" id="JANJYI010000007">
    <property type="protein sequence ID" value="KAK2642821.1"/>
    <property type="molecule type" value="Genomic_DNA"/>
</dbReference>
<evidence type="ECO:0000313" key="17">
    <source>
        <dbReference type="Proteomes" id="UP001280121"/>
    </source>
</evidence>
<evidence type="ECO:0000256" key="2">
    <source>
        <dbReference type="ARBA" id="ARBA00008536"/>
    </source>
</evidence>
<dbReference type="InterPro" id="IPR011009">
    <property type="entry name" value="Kinase-like_dom_sf"/>
</dbReference>
<protein>
    <recommendedName>
        <fullName evidence="15">Legume lectin domain-containing protein</fullName>
    </recommendedName>
</protein>
<evidence type="ECO:0000256" key="7">
    <source>
        <dbReference type="ARBA" id="ARBA00022734"/>
    </source>
</evidence>
<evidence type="ECO:0000256" key="14">
    <source>
        <dbReference type="SAM" id="SignalP"/>
    </source>
</evidence>
<evidence type="ECO:0000256" key="3">
    <source>
        <dbReference type="ARBA" id="ARBA00010217"/>
    </source>
</evidence>
<comment type="similarity">
    <text evidence="2">In the N-terminal section; belongs to the leguminous lectin family.</text>
</comment>
<keyword evidence="12" id="KW-0675">Receptor</keyword>
<evidence type="ECO:0000259" key="15">
    <source>
        <dbReference type="Pfam" id="PF00139"/>
    </source>
</evidence>
<keyword evidence="8" id="KW-0547">Nucleotide-binding</keyword>
<dbReference type="Pfam" id="PF00139">
    <property type="entry name" value="Lectin_legB"/>
    <property type="match status" value="1"/>
</dbReference>
<evidence type="ECO:0000256" key="9">
    <source>
        <dbReference type="ARBA" id="ARBA00022840"/>
    </source>
</evidence>
<sequence>MAAAALRSLYVWISFILSFITLALAQDENQFIYNGFLEAKLHLGGNANIYLDGLLQLTNTSERQQGYAFHPSPIKFNTSSPQSLSFSTYFVFAMVPGSLNYSGHCMTFVMSPSMDFSGATVAEHLGLFNRSNNGLLKNHVLAVQLDTVVTPKFDYLSAEHVGVDVNSLISNDSALVTYFSDNEGKNKSLKLVSGNRTQVWIDYNGADKLLNVTLAPISVPKPSRPLLSTVIDLSQILLDSMYVGFTASTGTISNNHYALGWSFNRSGKANNLDVSKLPSLPSPPPLSPLSIPPQKGRQKLEPMIIVSAVALVVVLITIGGAVYTGGRRNMRKYMKTGKENAVLIGSPTRLSTKQPKILLYTDLNGKLGDFGLARLYDHGSNPETTTLARSPAYMAPELLRTGKANTSTDNRGAILEASDPRLEGLYVEEQMKLVLKLGLFCSHPNPTTRPSMRQVMQYLDGDAKFPDISIDLLGRIKFVPNFIASGRSQ</sequence>
<keyword evidence="9" id="KW-0067">ATP-binding</keyword>
<feature type="domain" description="Legume lectin" evidence="15">
    <location>
        <begin position="29"/>
        <end position="278"/>
    </location>
</feature>
<dbReference type="SUPFAM" id="SSF49899">
    <property type="entry name" value="Concanavalin A-like lectins/glucanases"/>
    <property type="match status" value="1"/>
</dbReference>
<keyword evidence="10 13" id="KW-1133">Transmembrane helix</keyword>
<evidence type="ECO:0000256" key="10">
    <source>
        <dbReference type="ARBA" id="ARBA00022989"/>
    </source>
</evidence>
<evidence type="ECO:0000256" key="13">
    <source>
        <dbReference type="SAM" id="Phobius"/>
    </source>
</evidence>
<keyword evidence="6 14" id="KW-0732">Signal</keyword>
<evidence type="ECO:0000256" key="12">
    <source>
        <dbReference type="ARBA" id="ARBA00023170"/>
    </source>
</evidence>
<keyword evidence="4" id="KW-1003">Cell membrane</keyword>
<dbReference type="CDD" id="cd06899">
    <property type="entry name" value="lectin_legume_LecRK_Arcelin_ConA"/>
    <property type="match status" value="1"/>
</dbReference>
<accession>A0AAD9TV93</accession>
<evidence type="ECO:0000313" key="16">
    <source>
        <dbReference type="EMBL" id="KAK2642821.1"/>
    </source>
</evidence>
<keyword evidence="5 13" id="KW-0812">Transmembrane</keyword>
<dbReference type="GO" id="GO:0030246">
    <property type="term" value="F:carbohydrate binding"/>
    <property type="evidence" value="ECO:0007669"/>
    <property type="project" value="UniProtKB-KW"/>
</dbReference>
<keyword evidence="11 13" id="KW-0472">Membrane</keyword>
<evidence type="ECO:0000256" key="6">
    <source>
        <dbReference type="ARBA" id="ARBA00022729"/>
    </source>
</evidence>
<evidence type="ECO:0000256" key="4">
    <source>
        <dbReference type="ARBA" id="ARBA00022475"/>
    </source>
</evidence>
<comment type="similarity">
    <text evidence="3">In the C-terminal section; belongs to the protein kinase superfamily. Ser/Thr protein kinase family.</text>
</comment>
<feature type="chain" id="PRO_5042090124" description="Legume lectin domain-containing protein" evidence="14">
    <location>
        <begin position="26"/>
        <end position="489"/>
    </location>
</feature>
<reference evidence="16" key="1">
    <citation type="journal article" date="2023" name="Plant J.">
        <title>Genome sequences and population genomics provide insights into the demographic history, inbreeding, and mutation load of two 'living fossil' tree species of Dipteronia.</title>
        <authorList>
            <person name="Feng Y."/>
            <person name="Comes H.P."/>
            <person name="Chen J."/>
            <person name="Zhu S."/>
            <person name="Lu R."/>
            <person name="Zhang X."/>
            <person name="Li P."/>
            <person name="Qiu J."/>
            <person name="Olsen K.M."/>
            <person name="Qiu Y."/>
        </authorList>
    </citation>
    <scope>NUCLEOTIDE SEQUENCE</scope>
    <source>
        <strain evidence="16">KIB01</strain>
    </source>
</reference>
<evidence type="ECO:0000256" key="11">
    <source>
        <dbReference type="ARBA" id="ARBA00023136"/>
    </source>
</evidence>
<dbReference type="Gene3D" id="1.10.510.10">
    <property type="entry name" value="Transferase(Phosphotransferase) domain 1"/>
    <property type="match status" value="2"/>
</dbReference>
<dbReference type="GO" id="GO:0005886">
    <property type="term" value="C:plasma membrane"/>
    <property type="evidence" value="ECO:0007669"/>
    <property type="project" value="UniProtKB-SubCell"/>
</dbReference>
<dbReference type="InterPro" id="IPR013320">
    <property type="entry name" value="ConA-like_dom_sf"/>
</dbReference>
<organism evidence="16 17">
    <name type="scientific">Dipteronia dyeriana</name>
    <dbReference type="NCBI Taxonomy" id="168575"/>
    <lineage>
        <taxon>Eukaryota</taxon>
        <taxon>Viridiplantae</taxon>
        <taxon>Streptophyta</taxon>
        <taxon>Embryophyta</taxon>
        <taxon>Tracheophyta</taxon>
        <taxon>Spermatophyta</taxon>
        <taxon>Magnoliopsida</taxon>
        <taxon>eudicotyledons</taxon>
        <taxon>Gunneridae</taxon>
        <taxon>Pentapetalae</taxon>
        <taxon>rosids</taxon>
        <taxon>malvids</taxon>
        <taxon>Sapindales</taxon>
        <taxon>Sapindaceae</taxon>
        <taxon>Hippocastanoideae</taxon>
        <taxon>Acereae</taxon>
        <taxon>Dipteronia</taxon>
    </lineage>
</organism>
<proteinExistence type="inferred from homology"/>
<comment type="subcellular location">
    <subcellularLocation>
        <location evidence="1">Cell membrane</location>
        <topology evidence="1">Single-pass type I membrane protein</topology>
    </subcellularLocation>
</comment>
<name>A0AAD9TV93_9ROSI</name>
<dbReference type="AlphaFoldDB" id="A0AAD9TV93"/>
<dbReference type="Gene3D" id="2.60.120.200">
    <property type="match status" value="1"/>
</dbReference>
<dbReference type="InterPro" id="IPR001220">
    <property type="entry name" value="Legume_lectin_dom"/>
</dbReference>
<feature type="transmembrane region" description="Helical" evidence="13">
    <location>
        <begin position="303"/>
        <end position="325"/>
    </location>
</feature>
<dbReference type="PANTHER" id="PTHR27007">
    <property type="match status" value="1"/>
</dbReference>
<gene>
    <name evidence="16" type="ORF">Ddye_024584</name>
</gene>
<evidence type="ECO:0000256" key="5">
    <source>
        <dbReference type="ARBA" id="ARBA00022692"/>
    </source>
</evidence>
<dbReference type="SUPFAM" id="SSF56112">
    <property type="entry name" value="Protein kinase-like (PK-like)"/>
    <property type="match status" value="1"/>
</dbReference>
<dbReference type="InterPro" id="IPR050528">
    <property type="entry name" value="L-type_Lectin-RKs"/>
</dbReference>
<dbReference type="FunFam" id="2.60.120.200:FF:000096">
    <property type="entry name" value="L-type lectin-domain containing receptor kinase V.9"/>
    <property type="match status" value="1"/>
</dbReference>
<comment type="caution">
    <text evidence="16">The sequence shown here is derived from an EMBL/GenBank/DDBJ whole genome shotgun (WGS) entry which is preliminary data.</text>
</comment>
<evidence type="ECO:0000256" key="8">
    <source>
        <dbReference type="ARBA" id="ARBA00022741"/>
    </source>
</evidence>
<feature type="signal peptide" evidence="14">
    <location>
        <begin position="1"/>
        <end position="25"/>
    </location>
</feature>